<keyword evidence="4" id="KW-0479">Metal-binding</keyword>
<dbReference type="PRINTS" id="PR00786">
    <property type="entry name" value="NEPRILYSIN"/>
</dbReference>
<reference evidence="10 11" key="1">
    <citation type="submission" date="2018-06" db="EMBL/GenBank/DDBJ databases">
        <title>Genomic Encyclopedia of Type Strains, Phase I: the one thousand microbial genomes (KMG-I) project.</title>
        <authorList>
            <person name="Kyrpides N."/>
        </authorList>
    </citation>
    <scope>NUCLEOTIDE SEQUENCE [LARGE SCALE GENOMIC DNA]</scope>
    <source>
        <strain evidence="10 11">DSM 19573</strain>
    </source>
</reference>
<dbReference type="SUPFAM" id="SSF55486">
    <property type="entry name" value="Metalloproteases ('zincins'), catalytic domain"/>
    <property type="match status" value="1"/>
</dbReference>
<dbReference type="EMBL" id="QKMR01000007">
    <property type="protein sequence ID" value="PYG88236.1"/>
    <property type="molecule type" value="Genomic_DNA"/>
</dbReference>
<proteinExistence type="inferred from homology"/>
<dbReference type="InterPro" id="IPR018497">
    <property type="entry name" value="Peptidase_M13_C"/>
</dbReference>
<dbReference type="InterPro" id="IPR001119">
    <property type="entry name" value="SLH_dom"/>
</dbReference>
<evidence type="ECO:0000256" key="5">
    <source>
        <dbReference type="ARBA" id="ARBA00022737"/>
    </source>
</evidence>
<evidence type="ECO:0000256" key="3">
    <source>
        <dbReference type="ARBA" id="ARBA00022670"/>
    </source>
</evidence>
<dbReference type="GO" id="GO:0005886">
    <property type="term" value="C:plasma membrane"/>
    <property type="evidence" value="ECO:0007669"/>
    <property type="project" value="TreeGrafter"/>
</dbReference>
<evidence type="ECO:0000313" key="11">
    <source>
        <dbReference type="Proteomes" id="UP000248132"/>
    </source>
</evidence>
<dbReference type="InterPro" id="IPR008753">
    <property type="entry name" value="Peptidase_M13_N"/>
</dbReference>
<dbReference type="InterPro" id="IPR000718">
    <property type="entry name" value="Peptidase_M13"/>
</dbReference>
<keyword evidence="5" id="KW-0677">Repeat</keyword>
<dbReference type="Gene3D" id="3.40.390.10">
    <property type="entry name" value="Collagenase (Catalytic Domain)"/>
    <property type="match status" value="1"/>
</dbReference>
<dbReference type="OrthoDB" id="9775677at2"/>
<keyword evidence="6" id="KW-0378">Hydrolase</keyword>
<gene>
    <name evidence="10" type="ORF">LY28_01576</name>
</gene>
<evidence type="ECO:0000313" key="10">
    <source>
        <dbReference type="EMBL" id="PYG88236.1"/>
    </source>
</evidence>
<keyword evidence="11" id="KW-1185">Reference proteome</keyword>
<organism evidence="10 11">
    <name type="scientific">Ruminiclostridium sufflavum DSM 19573</name>
    <dbReference type="NCBI Taxonomy" id="1121337"/>
    <lineage>
        <taxon>Bacteria</taxon>
        <taxon>Bacillati</taxon>
        <taxon>Bacillota</taxon>
        <taxon>Clostridia</taxon>
        <taxon>Eubacteriales</taxon>
        <taxon>Oscillospiraceae</taxon>
        <taxon>Ruminiclostridium</taxon>
    </lineage>
</organism>
<dbReference type="Proteomes" id="UP000248132">
    <property type="component" value="Unassembled WGS sequence"/>
</dbReference>
<comment type="cofactor">
    <cofactor evidence="1">
        <name>Zn(2+)</name>
        <dbReference type="ChEBI" id="CHEBI:29105"/>
    </cofactor>
</comment>
<dbReference type="Pfam" id="PF01431">
    <property type="entry name" value="Peptidase_M13"/>
    <property type="match status" value="1"/>
</dbReference>
<dbReference type="AlphaFoldDB" id="A0A318XND7"/>
<dbReference type="PANTHER" id="PTHR11733:SF167">
    <property type="entry name" value="FI17812P1-RELATED"/>
    <property type="match status" value="1"/>
</dbReference>
<feature type="domain" description="SLH" evidence="9">
    <location>
        <begin position="111"/>
        <end position="174"/>
    </location>
</feature>
<evidence type="ECO:0000256" key="6">
    <source>
        <dbReference type="ARBA" id="ARBA00022801"/>
    </source>
</evidence>
<evidence type="ECO:0000256" key="8">
    <source>
        <dbReference type="ARBA" id="ARBA00023049"/>
    </source>
</evidence>
<dbReference type="PANTHER" id="PTHR11733">
    <property type="entry name" value="ZINC METALLOPROTEASE FAMILY M13 NEPRILYSIN-RELATED"/>
    <property type="match status" value="1"/>
</dbReference>
<feature type="domain" description="SLH" evidence="9">
    <location>
        <begin position="44"/>
        <end position="107"/>
    </location>
</feature>
<evidence type="ECO:0000259" key="9">
    <source>
        <dbReference type="PROSITE" id="PS51272"/>
    </source>
</evidence>
<dbReference type="InterPro" id="IPR042089">
    <property type="entry name" value="Peptidase_M13_dom_2"/>
</dbReference>
<dbReference type="InterPro" id="IPR024079">
    <property type="entry name" value="MetalloPept_cat_dom_sf"/>
</dbReference>
<protein>
    <submittedName>
        <fullName evidence="10">Putative endopeptidase</fullName>
    </submittedName>
</protein>
<dbReference type="PROSITE" id="PS51885">
    <property type="entry name" value="NEPRILYSIN"/>
    <property type="match status" value="1"/>
</dbReference>
<evidence type="ECO:0000256" key="4">
    <source>
        <dbReference type="ARBA" id="ARBA00022723"/>
    </source>
</evidence>
<dbReference type="GO" id="GO:0016485">
    <property type="term" value="P:protein processing"/>
    <property type="evidence" value="ECO:0007669"/>
    <property type="project" value="TreeGrafter"/>
</dbReference>
<keyword evidence="7" id="KW-0862">Zinc</keyword>
<accession>A0A318XND7</accession>
<keyword evidence="8" id="KW-0482">Metalloprotease</keyword>
<sequence>MHRGHSGRMEFIMIKKKLLSTALVLLLLLTIIPTAALASEPVYVTRGTVCDMLLVAADDYTEDLTRGDIIKGYGDGELKEDQLVTRAEAFVMISHAFGELPAPVGNDLRLNPQSVSFTEVPVWAQADVNNLVSAGVVIGSIDSTLYEKDNVTAEQVQTVINRIWALKGSNLKDDFYNTVNKAWLDQSVIKPGETSAGGFVEIDNLNNERLTGIINEIISGTYSKGTKEQKISDFYHSVLDMDARNKQGIAPIKSYLDEIDAVDSMDKLYAVQKTLLDDLSLNGLFSFSVDVDMKDSNKYTIYFSGISPEIPKELYAAGDSPQTTAYKNHLKTLLDLSGDENAQEQANAFYEMEKVLSQSQLDTQDYGNVDKINNAYTVDQLQAIFPAMDVRQAITDSGYQLPDKVIILDVELTEAFAKYYTAENLSLLKTIVKLSLLFGYGDSLGQDFLDASDAFRAAFYGVEGTQSDAEIASLETQNIMSDYLGKAFIDKYFSARAKQDVENMVTDFISIYKSRVSKLDWMSAVTKQMAIKKLDTMTVKIGYPDSWESPMDKVEIKSGSYFSNMTAIAKQSRLENIALQGRPVDNTKWMMSAYEVNAYYNPTANEIVFPAGILQAPFYDINASKEANLGGIGTVIAHEITHAFDNNGAKFDENGNAVNWWTASDYQKFEALCAEVTQHYNGYESAPGIYLNGALTLSENIADLGGMACALESMKKLSDPDYDAFFKNNAKIWEMTCTRQYLELLSQMDVHSPNKARTNQVVQNFEEFYQTYGITEKDGMYTPVRVQIW</sequence>
<dbReference type="GO" id="GO:0046872">
    <property type="term" value="F:metal ion binding"/>
    <property type="evidence" value="ECO:0007669"/>
    <property type="project" value="UniProtKB-KW"/>
</dbReference>
<evidence type="ECO:0000256" key="1">
    <source>
        <dbReference type="ARBA" id="ARBA00001947"/>
    </source>
</evidence>
<evidence type="ECO:0000256" key="7">
    <source>
        <dbReference type="ARBA" id="ARBA00022833"/>
    </source>
</evidence>
<dbReference type="Pfam" id="PF00395">
    <property type="entry name" value="SLH"/>
    <property type="match status" value="1"/>
</dbReference>
<dbReference type="Pfam" id="PF05649">
    <property type="entry name" value="Peptidase_M13_N"/>
    <property type="match status" value="1"/>
</dbReference>
<comment type="similarity">
    <text evidence="2">Belongs to the peptidase M13 family.</text>
</comment>
<dbReference type="CDD" id="cd08662">
    <property type="entry name" value="M13"/>
    <property type="match status" value="1"/>
</dbReference>
<name>A0A318XND7_9FIRM</name>
<dbReference type="PROSITE" id="PS51272">
    <property type="entry name" value="SLH"/>
    <property type="match status" value="2"/>
</dbReference>
<keyword evidence="3" id="KW-0645">Protease</keyword>
<dbReference type="GO" id="GO:0004222">
    <property type="term" value="F:metalloendopeptidase activity"/>
    <property type="evidence" value="ECO:0007669"/>
    <property type="project" value="InterPro"/>
</dbReference>
<evidence type="ECO:0000256" key="2">
    <source>
        <dbReference type="ARBA" id="ARBA00007357"/>
    </source>
</evidence>
<dbReference type="Gene3D" id="1.10.1380.10">
    <property type="entry name" value="Neutral endopeptidase , domain2"/>
    <property type="match status" value="1"/>
</dbReference>
<comment type="caution">
    <text evidence="10">The sequence shown here is derived from an EMBL/GenBank/DDBJ whole genome shotgun (WGS) entry which is preliminary data.</text>
</comment>